<protein>
    <submittedName>
        <fullName evidence="1">La protein 1</fullName>
    </submittedName>
</protein>
<evidence type="ECO:0000313" key="2">
    <source>
        <dbReference type="Proteomes" id="UP001558713"/>
    </source>
</evidence>
<dbReference type="EMBL" id="JBANAX010000342">
    <property type="protein sequence ID" value="KAL1213418.1"/>
    <property type="molecule type" value="Genomic_DNA"/>
</dbReference>
<proteinExistence type="predicted"/>
<gene>
    <name evidence="1" type="ORF">V5N11_002576</name>
</gene>
<evidence type="ECO:0000313" key="1">
    <source>
        <dbReference type="EMBL" id="KAL1213418.1"/>
    </source>
</evidence>
<comment type="caution">
    <text evidence="1">The sequence shown here is derived from an EMBL/GenBank/DDBJ whole genome shotgun (WGS) entry which is preliminary data.</text>
</comment>
<sequence>MKNVGRSSKLLKLAASPFSYHVKREDVSGYTIQVSHMSMCVSFQVNSMRMPRHIAESRVFSGLALVESPTEEDAHRILVFTGQELELKPKKEFDE</sequence>
<accession>A0ABD1B384</accession>
<organism evidence="1 2">
    <name type="scientific">Cardamine amara subsp. amara</name>
    <dbReference type="NCBI Taxonomy" id="228776"/>
    <lineage>
        <taxon>Eukaryota</taxon>
        <taxon>Viridiplantae</taxon>
        <taxon>Streptophyta</taxon>
        <taxon>Embryophyta</taxon>
        <taxon>Tracheophyta</taxon>
        <taxon>Spermatophyta</taxon>
        <taxon>Magnoliopsida</taxon>
        <taxon>eudicotyledons</taxon>
        <taxon>Gunneridae</taxon>
        <taxon>Pentapetalae</taxon>
        <taxon>rosids</taxon>
        <taxon>malvids</taxon>
        <taxon>Brassicales</taxon>
        <taxon>Brassicaceae</taxon>
        <taxon>Cardamineae</taxon>
        <taxon>Cardamine</taxon>
    </lineage>
</organism>
<dbReference type="AlphaFoldDB" id="A0ABD1B384"/>
<reference evidence="1 2" key="1">
    <citation type="submission" date="2024-04" db="EMBL/GenBank/DDBJ databases">
        <title>Genome assembly C_amara_ONT_v2.</title>
        <authorList>
            <person name="Yant L."/>
            <person name="Moore C."/>
            <person name="Slenker M."/>
        </authorList>
    </citation>
    <scope>NUCLEOTIDE SEQUENCE [LARGE SCALE GENOMIC DNA]</scope>
    <source>
        <tissue evidence="1">Leaf</tissue>
    </source>
</reference>
<keyword evidence="2" id="KW-1185">Reference proteome</keyword>
<name>A0ABD1B384_CARAN</name>
<dbReference type="Proteomes" id="UP001558713">
    <property type="component" value="Unassembled WGS sequence"/>
</dbReference>